<reference evidence="4" key="1">
    <citation type="journal article" date="2019" name="Int. J. Syst. Evol. Microbiol.">
        <title>The Global Catalogue of Microorganisms (GCM) 10K type strain sequencing project: providing services to taxonomists for standard genome sequencing and annotation.</title>
        <authorList>
            <consortium name="The Broad Institute Genomics Platform"/>
            <consortium name="The Broad Institute Genome Sequencing Center for Infectious Disease"/>
            <person name="Wu L."/>
            <person name="Ma J."/>
        </authorList>
    </citation>
    <scope>NUCLEOTIDE SEQUENCE [LARGE SCALE GENOMIC DNA]</scope>
    <source>
        <strain evidence="4">NBRC 109019</strain>
    </source>
</reference>
<evidence type="ECO:0000256" key="2">
    <source>
        <dbReference type="SAM" id="Phobius"/>
    </source>
</evidence>
<feature type="region of interest" description="Disordered" evidence="1">
    <location>
        <begin position="135"/>
        <end position="170"/>
    </location>
</feature>
<dbReference type="RefSeq" id="WP_286329015.1">
    <property type="nucleotide sequence ID" value="NZ_AP027734.1"/>
</dbReference>
<sequence length="170" mass="18027">MVPDQVRGVHATWVYTLGSIVFLVLFLDAITMLSVAERVAATGDRMLVVLVVSMLAAMVVQVRYCWFLRVGRGGGLPAARWTVALLATGGLAWVVGLFAEGAALSGAILLWVAACLIAPLLTGTARWGILAGVRPSRSPTWRSPHPDARRSKPSGRAGGHSCSTRSCCRS</sequence>
<keyword evidence="2" id="KW-0812">Transmembrane</keyword>
<name>A0ABN6YD78_9MICO</name>
<organism evidence="3 4">
    <name type="scientific">Agromyces marinus</name>
    <dbReference type="NCBI Taxonomy" id="1389020"/>
    <lineage>
        <taxon>Bacteria</taxon>
        <taxon>Bacillati</taxon>
        <taxon>Actinomycetota</taxon>
        <taxon>Actinomycetes</taxon>
        <taxon>Micrococcales</taxon>
        <taxon>Microbacteriaceae</taxon>
        <taxon>Agromyces</taxon>
    </lineage>
</organism>
<evidence type="ECO:0000313" key="4">
    <source>
        <dbReference type="Proteomes" id="UP001321477"/>
    </source>
</evidence>
<feature type="transmembrane region" description="Helical" evidence="2">
    <location>
        <begin position="78"/>
        <end position="96"/>
    </location>
</feature>
<feature type="transmembrane region" description="Helical" evidence="2">
    <location>
        <begin position="12"/>
        <end position="35"/>
    </location>
</feature>
<keyword evidence="4" id="KW-1185">Reference proteome</keyword>
<dbReference type="EMBL" id="AP027734">
    <property type="protein sequence ID" value="BDZ55309.1"/>
    <property type="molecule type" value="Genomic_DNA"/>
</dbReference>
<evidence type="ECO:0008006" key="5">
    <source>
        <dbReference type="Google" id="ProtNLM"/>
    </source>
</evidence>
<dbReference type="Proteomes" id="UP001321477">
    <property type="component" value="Chromosome"/>
</dbReference>
<evidence type="ECO:0000313" key="3">
    <source>
        <dbReference type="EMBL" id="BDZ55309.1"/>
    </source>
</evidence>
<gene>
    <name evidence="3" type="ORF">GCM10025870_23820</name>
</gene>
<proteinExistence type="predicted"/>
<keyword evidence="2" id="KW-0472">Membrane</keyword>
<evidence type="ECO:0000256" key="1">
    <source>
        <dbReference type="SAM" id="MobiDB-lite"/>
    </source>
</evidence>
<keyword evidence="2" id="KW-1133">Transmembrane helix</keyword>
<protein>
    <recommendedName>
        <fullName evidence="5">Low temperature requirement A protein (LtrA)</fullName>
    </recommendedName>
</protein>
<feature type="compositionally biased region" description="Polar residues" evidence="1">
    <location>
        <begin position="161"/>
        <end position="170"/>
    </location>
</feature>
<feature type="transmembrane region" description="Helical" evidence="2">
    <location>
        <begin position="47"/>
        <end position="66"/>
    </location>
</feature>
<accession>A0ABN6YD78</accession>
<feature type="transmembrane region" description="Helical" evidence="2">
    <location>
        <begin position="108"/>
        <end position="129"/>
    </location>
</feature>